<comment type="caution">
    <text evidence="6">The sequence shown here is derived from an EMBL/GenBank/DDBJ whole genome shotgun (WGS) entry which is preliminary data.</text>
</comment>
<comment type="similarity">
    <text evidence="2">Belongs to the zinc-containing alcohol dehydrogenase family.</text>
</comment>
<evidence type="ECO:0000313" key="7">
    <source>
        <dbReference type="Proteomes" id="UP000237271"/>
    </source>
</evidence>
<dbReference type="PANTHER" id="PTHR43350:SF2">
    <property type="entry name" value="GROES-LIKE ZINC-BINDING ALCOHOL DEHYDROGENASE FAMILY PROTEIN"/>
    <property type="match status" value="1"/>
</dbReference>
<organism evidence="6 7">
    <name type="scientific">Phytophthora palmivora</name>
    <dbReference type="NCBI Taxonomy" id="4796"/>
    <lineage>
        <taxon>Eukaryota</taxon>
        <taxon>Sar</taxon>
        <taxon>Stramenopiles</taxon>
        <taxon>Oomycota</taxon>
        <taxon>Peronosporomycetes</taxon>
        <taxon>Peronosporales</taxon>
        <taxon>Peronosporaceae</taxon>
        <taxon>Phytophthora</taxon>
    </lineage>
</organism>
<evidence type="ECO:0000256" key="2">
    <source>
        <dbReference type="ARBA" id="ARBA00008072"/>
    </source>
</evidence>
<dbReference type="GO" id="GO:0046872">
    <property type="term" value="F:metal ion binding"/>
    <property type="evidence" value="ECO:0007669"/>
    <property type="project" value="UniProtKB-KW"/>
</dbReference>
<dbReference type="PANTHER" id="PTHR43350">
    <property type="entry name" value="NAD-DEPENDENT ALCOHOL DEHYDROGENASE"/>
    <property type="match status" value="1"/>
</dbReference>
<reference evidence="6 7" key="1">
    <citation type="journal article" date="2017" name="Genome Biol. Evol.">
        <title>Phytophthora megakarya and P. palmivora, closely related causal agents of cacao black pod rot, underwent increases in genome sizes and gene numbers by different mechanisms.</title>
        <authorList>
            <person name="Ali S.S."/>
            <person name="Shao J."/>
            <person name="Lary D.J."/>
            <person name="Kronmiller B."/>
            <person name="Shen D."/>
            <person name="Strem M.D."/>
            <person name="Amoako-Attah I."/>
            <person name="Akrofi A.Y."/>
            <person name="Begoude B.A."/>
            <person name="Ten Hoopen G.M."/>
            <person name="Coulibaly K."/>
            <person name="Kebe B.I."/>
            <person name="Melnick R.L."/>
            <person name="Guiltinan M.J."/>
            <person name="Tyler B.M."/>
            <person name="Meinhardt L.W."/>
            <person name="Bailey B.A."/>
        </authorList>
    </citation>
    <scope>NUCLEOTIDE SEQUENCE [LARGE SCALE GENOMIC DNA]</scope>
    <source>
        <strain evidence="7">sbr112.9</strain>
    </source>
</reference>
<sequence>MRSQHAAFIPLDIYEPAAVAHILMRQTELALDAIVDLIGSEVSAEFATSLVQSMGCVVFVDRSRLELRPRSTIAMDMNAVVVRELEIVSVYDCREHLEDALQYLATQAQNQQSATELREYLLDCVGLSQTLHELQTFPEGTLEARYLQVDMAKYEN</sequence>
<dbReference type="EMBL" id="NCKW01003914">
    <property type="protein sequence ID" value="POM75298.1"/>
    <property type="molecule type" value="Genomic_DNA"/>
</dbReference>
<dbReference type="GO" id="GO:0016491">
    <property type="term" value="F:oxidoreductase activity"/>
    <property type="evidence" value="ECO:0007669"/>
    <property type="project" value="UniProtKB-KW"/>
</dbReference>
<accession>A0A2P4YBW8</accession>
<evidence type="ECO:0000256" key="5">
    <source>
        <dbReference type="ARBA" id="ARBA00023002"/>
    </source>
</evidence>
<protein>
    <submittedName>
        <fullName evidence="6">Uncharacterized protein</fullName>
    </submittedName>
</protein>
<evidence type="ECO:0000256" key="4">
    <source>
        <dbReference type="ARBA" id="ARBA00022833"/>
    </source>
</evidence>
<evidence type="ECO:0000256" key="3">
    <source>
        <dbReference type="ARBA" id="ARBA00022723"/>
    </source>
</evidence>
<dbReference type="OrthoDB" id="111824at2759"/>
<keyword evidence="3" id="KW-0479">Metal-binding</keyword>
<keyword evidence="7" id="KW-1185">Reference proteome</keyword>
<gene>
    <name evidence="6" type="ORF">PHPALM_7615</name>
</gene>
<evidence type="ECO:0000256" key="1">
    <source>
        <dbReference type="ARBA" id="ARBA00001947"/>
    </source>
</evidence>
<proteinExistence type="inferred from homology"/>
<keyword evidence="5" id="KW-0560">Oxidoreductase</keyword>
<name>A0A2P4YBW8_9STRA</name>
<dbReference type="Proteomes" id="UP000237271">
    <property type="component" value="Unassembled WGS sequence"/>
</dbReference>
<dbReference type="AlphaFoldDB" id="A0A2P4YBW8"/>
<comment type="cofactor">
    <cofactor evidence="1">
        <name>Zn(2+)</name>
        <dbReference type="ChEBI" id="CHEBI:29105"/>
    </cofactor>
</comment>
<evidence type="ECO:0000313" key="6">
    <source>
        <dbReference type="EMBL" id="POM75298.1"/>
    </source>
</evidence>
<keyword evidence="4" id="KW-0862">Zinc</keyword>